<comment type="cofactor">
    <cofactor evidence="1">
        <name>Fe(2+)</name>
        <dbReference type="ChEBI" id="CHEBI:29033"/>
    </cofactor>
</comment>
<accession>A0ABY6Q867</accession>
<dbReference type="RefSeq" id="WP_279240877.1">
    <property type="nucleotide sequence ID" value="NZ_CP036501.1"/>
</dbReference>
<evidence type="ECO:0000256" key="5">
    <source>
        <dbReference type="ARBA" id="ARBA00023004"/>
    </source>
</evidence>
<organism evidence="6 7">
    <name type="scientific">Candidatus Paraluminiphilus aquimaris</name>
    <dbReference type="NCBI Taxonomy" id="2518994"/>
    <lineage>
        <taxon>Bacteria</taxon>
        <taxon>Pseudomonadati</taxon>
        <taxon>Pseudomonadota</taxon>
        <taxon>Gammaproteobacteria</taxon>
        <taxon>Cellvibrionales</taxon>
        <taxon>Halieaceae</taxon>
        <taxon>Candidatus Paraluminiphilus</taxon>
    </lineage>
</organism>
<dbReference type="EMBL" id="CP036501">
    <property type="protein sequence ID" value="UZP74433.1"/>
    <property type="molecule type" value="Genomic_DNA"/>
</dbReference>
<gene>
    <name evidence="6" type="ORF">E0F26_06630</name>
</gene>
<proteinExistence type="inferred from homology"/>
<sequence>MAAPLPNHPQLRGNYGPINFEASCDDLVIEGNVPADLSGSLYRIGPNPKFVEGTYHWFFGTGMIHAFHVDQGKVGYVNRWVRTPKFEKEIELGRGLNLEININKETGQIESNRRNGVANTHIMAHGDHLVALEEGSHPFSVAPQSLESEGYGHYADGIKGAMTAHPKIDPETGELHGFGYMTDHFGSKTMTYHVIDRNGQMLRSDVFEAPYAAMVHDFMITRDYVIFPLFPLTCDLDRVAKFGFPFAFDRSAGAYIGVLKRGAPVSSIRWLEAPVCYVFHYLNAWNEGSKVTFDSVDFPVAPNFPNADGSIPAHADAQGKLTRWTLDVDTGAIDRYQTLDVASEFPRIDNRFAASRHRHGYIAAASQRAKGDGGLFHEITHIDCDTGDVSTWDAGFGNGVSEPVFVEKNSGAKEGEGWLLATVYDSQKSTSSLVILNAQAVGDGPVAVAMLDHRIPYGFHGSWRNN</sequence>
<evidence type="ECO:0000256" key="2">
    <source>
        <dbReference type="ARBA" id="ARBA00006787"/>
    </source>
</evidence>
<evidence type="ECO:0000256" key="3">
    <source>
        <dbReference type="ARBA" id="ARBA00022723"/>
    </source>
</evidence>
<keyword evidence="3" id="KW-0479">Metal-binding</keyword>
<evidence type="ECO:0000313" key="7">
    <source>
        <dbReference type="Proteomes" id="UP001317963"/>
    </source>
</evidence>
<reference evidence="6 7" key="1">
    <citation type="submission" date="2019-02" db="EMBL/GenBank/DDBJ databases">
        <title>Halieaceae_genomes.</title>
        <authorList>
            <person name="Li S.-H."/>
        </authorList>
    </citation>
    <scope>NUCLEOTIDE SEQUENCE [LARGE SCALE GENOMIC DNA]</scope>
    <source>
        <strain evidence="6 7">JH123</strain>
    </source>
</reference>
<dbReference type="Proteomes" id="UP001317963">
    <property type="component" value="Chromosome"/>
</dbReference>
<keyword evidence="5" id="KW-0408">Iron</keyword>
<evidence type="ECO:0000256" key="4">
    <source>
        <dbReference type="ARBA" id="ARBA00023002"/>
    </source>
</evidence>
<dbReference type="PANTHER" id="PTHR10543:SF89">
    <property type="entry name" value="CAROTENOID 9,10(9',10')-CLEAVAGE DIOXYGENASE 1"/>
    <property type="match status" value="1"/>
</dbReference>
<dbReference type="Pfam" id="PF03055">
    <property type="entry name" value="RPE65"/>
    <property type="match status" value="1"/>
</dbReference>
<name>A0ABY6Q867_9GAMM</name>
<keyword evidence="4" id="KW-0560">Oxidoreductase</keyword>
<evidence type="ECO:0000256" key="1">
    <source>
        <dbReference type="ARBA" id="ARBA00001954"/>
    </source>
</evidence>
<keyword evidence="7" id="KW-1185">Reference proteome</keyword>
<dbReference type="PANTHER" id="PTHR10543">
    <property type="entry name" value="BETA-CAROTENE DIOXYGENASE"/>
    <property type="match status" value="1"/>
</dbReference>
<dbReference type="InterPro" id="IPR004294">
    <property type="entry name" value="Carotenoid_Oase"/>
</dbReference>
<comment type="similarity">
    <text evidence="2">Belongs to the carotenoid oxygenase family.</text>
</comment>
<protein>
    <submittedName>
        <fullName evidence="6">Carotenoid oxygenase family protein</fullName>
    </submittedName>
</protein>
<evidence type="ECO:0000313" key="6">
    <source>
        <dbReference type="EMBL" id="UZP74433.1"/>
    </source>
</evidence>